<dbReference type="AlphaFoldDB" id="A0A4C1U641"/>
<evidence type="ECO:0000313" key="1">
    <source>
        <dbReference type="EMBL" id="GBP21771.1"/>
    </source>
</evidence>
<evidence type="ECO:0000313" key="2">
    <source>
        <dbReference type="Proteomes" id="UP000299102"/>
    </source>
</evidence>
<sequence length="66" mass="7354">MFKVKTSLDACATCRMLSALQPARRVERPSAPQRLAIEACPQHPTHLNVSYGLWKPDYDILCVAIA</sequence>
<comment type="caution">
    <text evidence="1">The sequence shown here is derived from an EMBL/GenBank/DDBJ whole genome shotgun (WGS) entry which is preliminary data.</text>
</comment>
<protein>
    <submittedName>
        <fullName evidence="1">Uncharacterized protein</fullName>
    </submittedName>
</protein>
<gene>
    <name evidence="1" type="ORF">EVAR_10949_1</name>
</gene>
<organism evidence="1 2">
    <name type="scientific">Eumeta variegata</name>
    <name type="common">Bagworm moth</name>
    <name type="synonym">Eumeta japonica</name>
    <dbReference type="NCBI Taxonomy" id="151549"/>
    <lineage>
        <taxon>Eukaryota</taxon>
        <taxon>Metazoa</taxon>
        <taxon>Ecdysozoa</taxon>
        <taxon>Arthropoda</taxon>
        <taxon>Hexapoda</taxon>
        <taxon>Insecta</taxon>
        <taxon>Pterygota</taxon>
        <taxon>Neoptera</taxon>
        <taxon>Endopterygota</taxon>
        <taxon>Lepidoptera</taxon>
        <taxon>Glossata</taxon>
        <taxon>Ditrysia</taxon>
        <taxon>Tineoidea</taxon>
        <taxon>Psychidae</taxon>
        <taxon>Oiketicinae</taxon>
        <taxon>Eumeta</taxon>
    </lineage>
</organism>
<proteinExistence type="predicted"/>
<reference evidence="1 2" key="1">
    <citation type="journal article" date="2019" name="Commun. Biol.">
        <title>The bagworm genome reveals a unique fibroin gene that provides high tensile strength.</title>
        <authorList>
            <person name="Kono N."/>
            <person name="Nakamura H."/>
            <person name="Ohtoshi R."/>
            <person name="Tomita M."/>
            <person name="Numata K."/>
            <person name="Arakawa K."/>
        </authorList>
    </citation>
    <scope>NUCLEOTIDE SEQUENCE [LARGE SCALE GENOMIC DNA]</scope>
</reference>
<accession>A0A4C1U641</accession>
<dbReference type="Proteomes" id="UP000299102">
    <property type="component" value="Unassembled WGS sequence"/>
</dbReference>
<keyword evidence="2" id="KW-1185">Reference proteome</keyword>
<dbReference type="EMBL" id="BGZK01000132">
    <property type="protein sequence ID" value="GBP21771.1"/>
    <property type="molecule type" value="Genomic_DNA"/>
</dbReference>
<name>A0A4C1U641_EUMVA</name>